<dbReference type="InterPro" id="IPR003797">
    <property type="entry name" value="DegV"/>
</dbReference>
<dbReference type="eggNOG" id="COG1307">
    <property type="taxonomic scope" value="Bacteria"/>
</dbReference>
<dbReference type="Pfam" id="PF02645">
    <property type="entry name" value="DegV"/>
    <property type="match status" value="1"/>
</dbReference>
<protein>
    <recommendedName>
        <fullName evidence="4">DegV family protein</fullName>
    </recommendedName>
</protein>
<dbReference type="HOGENOM" id="CLU_048251_4_2_9"/>
<dbReference type="GO" id="GO:0008289">
    <property type="term" value="F:lipid binding"/>
    <property type="evidence" value="ECO:0007669"/>
    <property type="project" value="UniProtKB-KW"/>
</dbReference>
<dbReference type="STRING" id="698758.AXY_21770"/>
<dbReference type="OrthoDB" id="9781230at2"/>
<dbReference type="AlphaFoldDB" id="K0J0I3"/>
<organism evidence="2 3">
    <name type="scientific">Amphibacillus xylanus (strain ATCC 51415 / DSM 6626 / JCM 7361 / LMG 17667 / NBRC 15112 / Ep01)</name>
    <dbReference type="NCBI Taxonomy" id="698758"/>
    <lineage>
        <taxon>Bacteria</taxon>
        <taxon>Bacillati</taxon>
        <taxon>Bacillota</taxon>
        <taxon>Bacilli</taxon>
        <taxon>Bacillales</taxon>
        <taxon>Bacillaceae</taxon>
        <taxon>Amphibacillus</taxon>
    </lineage>
</organism>
<dbReference type="KEGG" id="axl:AXY_21770"/>
<gene>
    <name evidence="2" type="ordered locus">AXY_21770</name>
</gene>
<proteinExistence type="predicted"/>
<evidence type="ECO:0000313" key="2">
    <source>
        <dbReference type="EMBL" id="BAM48309.1"/>
    </source>
</evidence>
<dbReference type="Proteomes" id="UP000006294">
    <property type="component" value="Chromosome"/>
</dbReference>
<keyword evidence="1" id="KW-0446">Lipid-binding</keyword>
<dbReference type="SUPFAM" id="SSF82549">
    <property type="entry name" value="DAK1/DegV-like"/>
    <property type="match status" value="1"/>
</dbReference>
<evidence type="ECO:0000313" key="3">
    <source>
        <dbReference type="Proteomes" id="UP000006294"/>
    </source>
</evidence>
<dbReference type="EMBL" id="AP012050">
    <property type="protein sequence ID" value="BAM48309.1"/>
    <property type="molecule type" value="Genomic_DNA"/>
</dbReference>
<name>K0J0I3_AMPXN</name>
<evidence type="ECO:0008006" key="4">
    <source>
        <dbReference type="Google" id="ProtNLM"/>
    </source>
</evidence>
<dbReference type="Gene3D" id="3.40.50.10170">
    <property type="match status" value="1"/>
</dbReference>
<keyword evidence="3" id="KW-1185">Reference proteome</keyword>
<dbReference type="PANTHER" id="PTHR33434:SF2">
    <property type="entry name" value="FATTY ACID-BINDING PROTEIN TM_1468"/>
    <property type="match status" value="1"/>
</dbReference>
<dbReference type="NCBIfam" id="TIGR00762">
    <property type="entry name" value="DegV"/>
    <property type="match status" value="1"/>
</dbReference>
<sequence>MKKVILSADSTCDLSDDLIQKYDVKIQPLHINLDEVDYRDGIDITPDDIYAIYQEKGMLPKTSAPNPIEYIEHFKKWTDQGYAVIHISLGSGISSSHQNSLIAASDLPDVYSIDSGNLSTGMGLLVIEAAERIEQGMDAAQIYQELNELKHRVHASFVIDKLTYLYEGGRCSALANISANLLNIKPSIQVDNTTGKMAVGKKYRGSLLRVLKHYTEDQLQDGKSINKKRVFITHSGTSEKNIQAVKELIEANYDFDEILVTRAGCTISSHCGPNTLGVLFIAND</sequence>
<dbReference type="Gene3D" id="3.30.1180.10">
    <property type="match status" value="1"/>
</dbReference>
<dbReference type="PATRIC" id="fig|698758.3.peg.2188"/>
<evidence type="ECO:0000256" key="1">
    <source>
        <dbReference type="ARBA" id="ARBA00023121"/>
    </source>
</evidence>
<reference evidence="2 3" key="1">
    <citation type="submission" date="2011-01" db="EMBL/GenBank/DDBJ databases">
        <title>Whole genome sequence of Amphibacillus xylinus NBRC 15112.</title>
        <authorList>
            <person name="Nakazawa H."/>
            <person name="Katano Y."/>
            <person name="Nakamura S."/>
            <person name="Sasagawa M."/>
            <person name="Fukada J."/>
            <person name="Arai T."/>
            <person name="Sasakura N."/>
            <person name="Mochizuki D."/>
            <person name="Hosoyama A."/>
            <person name="Harada K."/>
            <person name="Horikawa H."/>
            <person name="Kato Y."/>
            <person name="Harada T."/>
            <person name="Sasaki K."/>
            <person name="Sekiguchi M."/>
            <person name="Hodoyama M."/>
            <person name="Nishiko R."/>
            <person name="Narita H."/>
            <person name="Hanamaki A."/>
            <person name="Hata C."/>
            <person name="Konno Y."/>
            <person name="Niimura Y."/>
            <person name="Yamazaki S."/>
            <person name="Fujita N."/>
        </authorList>
    </citation>
    <scope>NUCLEOTIDE SEQUENCE [LARGE SCALE GENOMIC DNA]</scope>
    <source>
        <strain evidence="3">ATCC 51415 / DSM 6626 / JCM 7361 / LMG 17667 / NBRC 15112 / Ep01</strain>
    </source>
</reference>
<dbReference type="PANTHER" id="PTHR33434">
    <property type="entry name" value="DEGV DOMAIN-CONTAINING PROTEIN DR_1986-RELATED"/>
    <property type="match status" value="1"/>
</dbReference>
<dbReference type="InterPro" id="IPR043168">
    <property type="entry name" value="DegV_C"/>
</dbReference>
<accession>K0J0I3</accession>
<dbReference type="PROSITE" id="PS51482">
    <property type="entry name" value="DEGV"/>
    <property type="match status" value="1"/>
</dbReference>
<dbReference type="RefSeq" id="WP_015010892.1">
    <property type="nucleotide sequence ID" value="NC_018704.1"/>
</dbReference>
<dbReference type="InterPro" id="IPR050270">
    <property type="entry name" value="DegV_domain_contain"/>
</dbReference>